<accession>A0AAV3XSK2</accession>
<evidence type="ECO:0000313" key="1">
    <source>
        <dbReference type="EMBL" id="GFN74014.1"/>
    </source>
</evidence>
<comment type="caution">
    <text evidence="1">The sequence shown here is derived from an EMBL/GenBank/DDBJ whole genome shotgun (WGS) entry which is preliminary data.</text>
</comment>
<keyword evidence="2" id="KW-1185">Reference proteome</keyword>
<dbReference type="AlphaFoldDB" id="A0AAV3XSK2"/>
<sequence>MSKSHKVASLLENGMFALRRKYSGGNGLRIQLHAEPPACLVRQYTKSAATSNPSTVAEASKLSFVYYCLAVELEDNRSVA</sequence>
<proteinExistence type="predicted"/>
<keyword evidence="1" id="KW-0675">Receptor</keyword>
<protein>
    <submittedName>
        <fullName evidence="1">Chemosensory receptor c</fullName>
    </submittedName>
</protein>
<dbReference type="EMBL" id="BLXT01000055">
    <property type="protein sequence ID" value="GFN74014.1"/>
    <property type="molecule type" value="Genomic_DNA"/>
</dbReference>
<organism evidence="1 2">
    <name type="scientific">Plakobranchus ocellatus</name>
    <dbReference type="NCBI Taxonomy" id="259542"/>
    <lineage>
        <taxon>Eukaryota</taxon>
        <taxon>Metazoa</taxon>
        <taxon>Spiralia</taxon>
        <taxon>Lophotrochozoa</taxon>
        <taxon>Mollusca</taxon>
        <taxon>Gastropoda</taxon>
        <taxon>Heterobranchia</taxon>
        <taxon>Euthyneura</taxon>
        <taxon>Panpulmonata</taxon>
        <taxon>Sacoglossa</taxon>
        <taxon>Placobranchoidea</taxon>
        <taxon>Plakobranchidae</taxon>
        <taxon>Plakobranchus</taxon>
    </lineage>
</organism>
<gene>
    <name evidence="1" type="ORF">PoB_000052000</name>
</gene>
<reference evidence="1 2" key="1">
    <citation type="journal article" date="2021" name="Elife">
        <title>Chloroplast acquisition without the gene transfer in kleptoplastic sea slugs, Plakobranchus ocellatus.</title>
        <authorList>
            <person name="Maeda T."/>
            <person name="Takahashi S."/>
            <person name="Yoshida T."/>
            <person name="Shimamura S."/>
            <person name="Takaki Y."/>
            <person name="Nagai Y."/>
            <person name="Toyoda A."/>
            <person name="Suzuki Y."/>
            <person name="Arimoto A."/>
            <person name="Ishii H."/>
            <person name="Satoh N."/>
            <person name="Nishiyama T."/>
            <person name="Hasebe M."/>
            <person name="Maruyama T."/>
            <person name="Minagawa J."/>
            <person name="Obokata J."/>
            <person name="Shigenobu S."/>
        </authorList>
    </citation>
    <scope>NUCLEOTIDE SEQUENCE [LARGE SCALE GENOMIC DNA]</scope>
</reference>
<name>A0AAV3XSK2_9GAST</name>
<evidence type="ECO:0000313" key="2">
    <source>
        <dbReference type="Proteomes" id="UP000735302"/>
    </source>
</evidence>
<dbReference type="Proteomes" id="UP000735302">
    <property type="component" value="Unassembled WGS sequence"/>
</dbReference>